<reference evidence="14 15" key="1">
    <citation type="journal article" date="2018" name="Nat. Ecol. Evol.">
        <title>Shark genomes provide insights into elasmobranch evolution and the origin of vertebrates.</title>
        <authorList>
            <person name="Hara Y"/>
            <person name="Yamaguchi K"/>
            <person name="Onimaru K"/>
            <person name="Kadota M"/>
            <person name="Koyanagi M"/>
            <person name="Keeley SD"/>
            <person name="Tatsumi K"/>
            <person name="Tanaka K"/>
            <person name="Motone F"/>
            <person name="Kageyama Y"/>
            <person name="Nozu R"/>
            <person name="Adachi N"/>
            <person name="Nishimura O"/>
            <person name="Nakagawa R"/>
            <person name="Tanegashima C"/>
            <person name="Kiyatake I"/>
            <person name="Matsumoto R"/>
            <person name="Murakumo K"/>
            <person name="Nishida K"/>
            <person name="Terakita A"/>
            <person name="Kuratani S"/>
            <person name="Sato K"/>
            <person name="Hyodo S Kuraku.S."/>
        </authorList>
    </citation>
    <scope>NUCLEOTIDE SEQUENCE [LARGE SCALE GENOMIC DNA]</scope>
</reference>
<proteinExistence type="inferred from homology"/>
<keyword evidence="5 9" id="KW-0238">DNA-binding</keyword>
<dbReference type="InterPro" id="IPR001356">
    <property type="entry name" value="HD"/>
</dbReference>
<gene>
    <name evidence="14" type="ORF">scyTo_0014652</name>
</gene>
<evidence type="ECO:0000313" key="14">
    <source>
        <dbReference type="EMBL" id="GCB63630.1"/>
    </source>
</evidence>
<dbReference type="CDD" id="cd00086">
    <property type="entry name" value="homeodomain"/>
    <property type="match status" value="1"/>
</dbReference>
<dbReference type="GO" id="GO:0005634">
    <property type="term" value="C:nucleus"/>
    <property type="evidence" value="ECO:0007669"/>
    <property type="project" value="UniProtKB-SubCell"/>
</dbReference>
<feature type="compositionally biased region" description="Pro residues" evidence="11">
    <location>
        <begin position="42"/>
        <end position="51"/>
    </location>
</feature>
<feature type="compositionally biased region" description="Basic and acidic residues" evidence="11">
    <location>
        <begin position="251"/>
        <end position="261"/>
    </location>
</feature>
<dbReference type="SUPFAM" id="SSF46689">
    <property type="entry name" value="Homeodomain-like"/>
    <property type="match status" value="1"/>
</dbReference>
<protein>
    <recommendedName>
        <fullName evidence="16">Visual system homeobox 1</fullName>
    </recommendedName>
</protein>
<evidence type="ECO:0000313" key="15">
    <source>
        <dbReference type="Proteomes" id="UP000288216"/>
    </source>
</evidence>
<dbReference type="GO" id="GO:1990837">
    <property type="term" value="F:sequence-specific double-stranded DNA binding"/>
    <property type="evidence" value="ECO:0007669"/>
    <property type="project" value="TreeGrafter"/>
</dbReference>
<evidence type="ECO:0000256" key="9">
    <source>
        <dbReference type="PROSITE-ProRule" id="PRU00108"/>
    </source>
</evidence>
<feature type="region of interest" description="Disordered" evidence="11">
    <location>
        <begin position="251"/>
        <end position="334"/>
    </location>
</feature>
<keyword evidence="8 9" id="KW-0539">Nucleus</keyword>
<dbReference type="PANTHER" id="PTHR46892">
    <property type="entry name" value="VISUAL SYSTEM HOMEOBOX 2"/>
    <property type="match status" value="1"/>
</dbReference>
<feature type="DNA-binding region" description="Homeobox" evidence="9">
    <location>
        <begin position="141"/>
        <end position="200"/>
    </location>
</feature>
<feature type="domain" description="CVC" evidence="13">
    <location>
        <begin position="201"/>
        <end position="254"/>
    </location>
</feature>
<evidence type="ECO:0000256" key="6">
    <source>
        <dbReference type="ARBA" id="ARBA00023155"/>
    </source>
</evidence>
<dbReference type="OrthoDB" id="6159439at2759"/>
<dbReference type="InterPro" id="IPR052294">
    <property type="entry name" value="VSX_homeobox_regulators"/>
</dbReference>
<evidence type="ECO:0000259" key="12">
    <source>
        <dbReference type="PROSITE" id="PS50071"/>
    </source>
</evidence>
<evidence type="ECO:0000256" key="4">
    <source>
        <dbReference type="ARBA" id="ARBA00023015"/>
    </source>
</evidence>
<dbReference type="SMART" id="SM00389">
    <property type="entry name" value="HOX"/>
    <property type="match status" value="1"/>
</dbReference>
<keyword evidence="15" id="KW-1185">Reference proteome</keyword>
<dbReference type="FunFam" id="1.10.10.60:FF:000065">
    <property type="entry name" value="Visual system homeobox 1"/>
    <property type="match status" value="1"/>
</dbReference>
<organism evidence="14 15">
    <name type="scientific">Scyliorhinus torazame</name>
    <name type="common">Cloudy catshark</name>
    <name type="synonym">Catulus torazame</name>
    <dbReference type="NCBI Taxonomy" id="75743"/>
    <lineage>
        <taxon>Eukaryota</taxon>
        <taxon>Metazoa</taxon>
        <taxon>Chordata</taxon>
        <taxon>Craniata</taxon>
        <taxon>Vertebrata</taxon>
        <taxon>Chondrichthyes</taxon>
        <taxon>Elasmobranchii</taxon>
        <taxon>Galeomorphii</taxon>
        <taxon>Galeoidea</taxon>
        <taxon>Carcharhiniformes</taxon>
        <taxon>Scyliorhinidae</taxon>
        <taxon>Scyliorhinus</taxon>
    </lineage>
</organism>
<evidence type="ECO:0000256" key="10">
    <source>
        <dbReference type="RuleBase" id="RU000682"/>
    </source>
</evidence>
<dbReference type="OMA" id="NCATTAK"/>
<evidence type="ECO:0000256" key="5">
    <source>
        <dbReference type="ARBA" id="ARBA00023125"/>
    </source>
</evidence>
<comment type="caution">
    <text evidence="14">The sequence shown here is derived from an EMBL/GenBank/DDBJ whole genome shotgun (WGS) entry which is preliminary data.</text>
</comment>
<dbReference type="Gene3D" id="1.10.10.60">
    <property type="entry name" value="Homeodomain-like"/>
    <property type="match status" value="1"/>
</dbReference>
<evidence type="ECO:0000256" key="3">
    <source>
        <dbReference type="ARBA" id="ARBA00022473"/>
    </source>
</evidence>
<dbReference type="PANTHER" id="PTHR46892:SF2">
    <property type="entry name" value="VISUAL SYSTEM HOMEOBOX 1"/>
    <property type="match status" value="1"/>
</dbReference>
<evidence type="ECO:0000256" key="2">
    <source>
        <dbReference type="ARBA" id="ARBA00005733"/>
    </source>
</evidence>
<evidence type="ECO:0000256" key="1">
    <source>
        <dbReference type="ARBA" id="ARBA00004123"/>
    </source>
</evidence>
<dbReference type="AlphaFoldDB" id="A0A401NRY8"/>
<accession>A0A401NRY8</accession>
<evidence type="ECO:0000256" key="11">
    <source>
        <dbReference type="SAM" id="MobiDB-lite"/>
    </source>
</evidence>
<dbReference type="InterPro" id="IPR017970">
    <property type="entry name" value="Homeobox_CS"/>
</dbReference>
<comment type="similarity">
    <text evidence="2">Belongs to the paired homeobox family.</text>
</comment>
<name>A0A401NRY8_SCYTO</name>
<evidence type="ECO:0000259" key="13">
    <source>
        <dbReference type="PROSITE" id="PS51496"/>
    </source>
</evidence>
<feature type="region of interest" description="Disordered" evidence="11">
    <location>
        <begin position="33"/>
        <end position="55"/>
    </location>
</feature>
<evidence type="ECO:0000256" key="7">
    <source>
        <dbReference type="ARBA" id="ARBA00023163"/>
    </source>
</evidence>
<dbReference type="PROSITE" id="PS00027">
    <property type="entry name" value="HOMEOBOX_1"/>
    <property type="match status" value="1"/>
</dbReference>
<evidence type="ECO:0008006" key="16">
    <source>
        <dbReference type="Google" id="ProtNLM"/>
    </source>
</evidence>
<dbReference type="PROSITE" id="PS50071">
    <property type="entry name" value="HOMEOBOX_2"/>
    <property type="match status" value="1"/>
</dbReference>
<dbReference type="Pfam" id="PF00046">
    <property type="entry name" value="Homeodomain"/>
    <property type="match status" value="1"/>
</dbReference>
<sequence length="334" mass="37013">MTAREQSCQPQCKAAAKEWEKGSRSRGFAITDLLGLDSGAASPPPPPPGAPPGHGLPLLPACLGLLASRPLSALHPPGPAFLDVLSELQGRPTTLHSSLPLLRRVTLLDNYQALHNSDDENTSCDRSELKNSAVSQVKRKKRRHRTVFTAHQLEELEKSFNEAHYPDVYAREMLAMKTELAEDRIQVWFQNRRAKWRKREKCWGRSSVMAEYGLYGAMVRHSIPLPESILNSGKNGLVGSCAPWLLGMHKKSVDPTPKTKSEATIGEDYVENSIESSQTEVSTDRVPMTTTAEEDNMALDLSSTEKPSSKDNSPKQSISRQPNVEIRQRGLKKN</sequence>
<dbReference type="InterPro" id="IPR023339">
    <property type="entry name" value="CVC"/>
</dbReference>
<dbReference type="STRING" id="75743.A0A401NRY8"/>
<keyword evidence="3" id="KW-0217">Developmental protein</keyword>
<comment type="subcellular location">
    <subcellularLocation>
        <location evidence="1 9 10">Nucleus</location>
    </subcellularLocation>
</comment>
<dbReference type="EMBL" id="BFAA01007949">
    <property type="protein sequence ID" value="GCB63630.1"/>
    <property type="molecule type" value="Genomic_DNA"/>
</dbReference>
<dbReference type="PROSITE" id="PS51496">
    <property type="entry name" value="CVC"/>
    <property type="match status" value="1"/>
</dbReference>
<dbReference type="InterPro" id="IPR009057">
    <property type="entry name" value="Homeodomain-like_sf"/>
</dbReference>
<keyword evidence="4" id="KW-0805">Transcription regulation</keyword>
<evidence type="ECO:0000256" key="8">
    <source>
        <dbReference type="ARBA" id="ARBA00023242"/>
    </source>
</evidence>
<dbReference type="GO" id="GO:0000981">
    <property type="term" value="F:DNA-binding transcription factor activity, RNA polymerase II-specific"/>
    <property type="evidence" value="ECO:0007669"/>
    <property type="project" value="InterPro"/>
</dbReference>
<keyword evidence="7" id="KW-0804">Transcription</keyword>
<dbReference type="Proteomes" id="UP000288216">
    <property type="component" value="Unassembled WGS sequence"/>
</dbReference>
<feature type="domain" description="Homeobox" evidence="12">
    <location>
        <begin position="139"/>
        <end position="199"/>
    </location>
</feature>
<keyword evidence="6 9" id="KW-0371">Homeobox</keyword>